<evidence type="ECO:0000313" key="3">
    <source>
        <dbReference type="EMBL" id="EON89352.1"/>
    </source>
</evidence>
<evidence type="ECO:0000313" key="4">
    <source>
        <dbReference type="Proteomes" id="UP000014012"/>
    </source>
</evidence>
<protein>
    <recommendedName>
        <fullName evidence="5">Prepilin-type N-terminal cleavage/methylation domain-containing protein</fullName>
    </recommendedName>
</protein>
<dbReference type="EMBL" id="AQQO01000037">
    <property type="protein sequence ID" value="EON89352.1"/>
    <property type="molecule type" value="Genomic_DNA"/>
</dbReference>
<evidence type="ECO:0008006" key="5">
    <source>
        <dbReference type="Google" id="ProtNLM"/>
    </source>
</evidence>
<dbReference type="NCBIfam" id="TIGR02532">
    <property type="entry name" value="IV_pilin_GFxxxE"/>
    <property type="match status" value="1"/>
</dbReference>
<dbReference type="Pfam" id="PF07963">
    <property type="entry name" value="N_methyl"/>
    <property type="match status" value="1"/>
</dbReference>
<dbReference type="HOGENOM" id="CLU_3156144_0_0_6"/>
<reference evidence="3 4" key="1">
    <citation type="journal article" date="2013" name="Genome Announc.">
        <title>Genome Sequence of Plesiomonas shigelloides Strain 302-73 (Serotype O1).</title>
        <authorList>
            <person name="Pique N."/>
            <person name="Aquilini E."/>
            <person name="Alioto T."/>
            <person name="Minana-Galbis D."/>
            <person name="Tomas J.M."/>
        </authorList>
    </citation>
    <scope>NUCLEOTIDE SEQUENCE [LARGE SCALE GENOMIC DNA]</scope>
    <source>
        <strain evidence="3 4">302-73</strain>
    </source>
</reference>
<feature type="transmembrane region" description="Helical" evidence="2">
    <location>
        <begin position="20"/>
        <end position="42"/>
    </location>
</feature>
<accession>R8ASN7</accession>
<dbReference type="PATRIC" id="fig|1315976.3.peg.1146"/>
<proteinExistence type="predicted"/>
<keyword evidence="2" id="KW-0812">Transmembrane</keyword>
<gene>
    <name evidence="3" type="ORF">PLESHI_05832</name>
</gene>
<sequence length="48" mass="5482">MTTSQQYARCSRRRPYLRRASQLGFTLLELLVAIAVFCVTEFRDLSGG</sequence>
<dbReference type="Proteomes" id="UP000014012">
    <property type="component" value="Unassembled WGS sequence"/>
</dbReference>
<keyword evidence="2" id="KW-0472">Membrane</keyword>
<organism evidence="3 4">
    <name type="scientific">Plesiomonas shigelloides 302-73</name>
    <dbReference type="NCBI Taxonomy" id="1315976"/>
    <lineage>
        <taxon>Bacteria</taxon>
        <taxon>Pseudomonadati</taxon>
        <taxon>Pseudomonadota</taxon>
        <taxon>Gammaproteobacteria</taxon>
        <taxon>Enterobacterales</taxon>
        <taxon>Enterobacteriaceae</taxon>
        <taxon>Plesiomonas</taxon>
    </lineage>
</organism>
<comment type="caution">
    <text evidence="3">The sequence shown here is derived from an EMBL/GenBank/DDBJ whole genome shotgun (WGS) entry which is preliminary data.</text>
</comment>
<name>R8ASN7_PLESH</name>
<dbReference type="InterPro" id="IPR012902">
    <property type="entry name" value="N_methyl_site"/>
</dbReference>
<comment type="subcellular location">
    <subcellularLocation>
        <location evidence="1">Membrane</location>
        <topology evidence="1">Single-pass membrane protein</topology>
    </subcellularLocation>
</comment>
<keyword evidence="2" id="KW-1133">Transmembrane helix</keyword>
<dbReference type="RefSeq" id="WP_010862791.1">
    <property type="nucleotide sequence ID" value="NZ_KB944507.1"/>
</dbReference>
<dbReference type="GO" id="GO:0016020">
    <property type="term" value="C:membrane"/>
    <property type="evidence" value="ECO:0007669"/>
    <property type="project" value="UniProtKB-SubCell"/>
</dbReference>
<keyword evidence="4" id="KW-1185">Reference proteome</keyword>
<evidence type="ECO:0000256" key="1">
    <source>
        <dbReference type="ARBA" id="ARBA00004167"/>
    </source>
</evidence>
<dbReference type="AlphaFoldDB" id="R8ASN7"/>
<evidence type="ECO:0000256" key="2">
    <source>
        <dbReference type="SAM" id="Phobius"/>
    </source>
</evidence>